<sequence length="376" mass="42349">MTLGMKHFLRCAILSFPIFGFAQQPFSIKAEGQGFKDGDKIFLQYKSPQGVITDSVVVRNHKFQFKGKVETPVRASLYRNQNPKYALLVFDYKNVYLEKGEITLASPDTLLNAVVFGTKSNDDNSELSAILAPFTSKRRMLKDPDELTEAELKNPVLVAETKKKLHEYLDFMVPGKFKFINSHPSSFVSLVTLSELVRDSRWLSKVESSFFKLSPELQSSTLGKSIQEKIHLGKKITVGMVAKDFSQPDVNGKLVSLSDFKGKYVLLDFWASWCGPCRAENPNLLLAYQKYKDKGLVMISVSIDDLKDKADWLKAIQEDKMVWPQLSDLKGSKNEAQVLYGITVIPANVFISPDGIVIAKDLKREELQAKLAELLH</sequence>
<dbReference type="InterPro" id="IPR013766">
    <property type="entry name" value="Thioredoxin_domain"/>
</dbReference>
<gene>
    <name evidence="7" type="ORF">GM920_05230</name>
</gene>
<dbReference type="InterPro" id="IPR017937">
    <property type="entry name" value="Thioredoxin_CS"/>
</dbReference>
<dbReference type="PROSITE" id="PS00194">
    <property type="entry name" value="THIOREDOXIN_1"/>
    <property type="match status" value="1"/>
</dbReference>
<organism evidence="7 8">
    <name type="scientific">Pedobacter gandavensis</name>
    <dbReference type="NCBI Taxonomy" id="2679963"/>
    <lineage>
        <taxon>Bacteria</taxon>
        <taxon>Pseudomonadati</taxon>
        <taxon>Bacteroidota</taxon>
        <taxon>Sphingobacteriia</taxon>
        <taxon>Sphingobacteriales</taxon>
        <taxon>Sphingobacteriaceae</taxon>
        <taxon>Pedobacter</taxon>
    </lineage>
</organism>
<comment type="caution">
    <text evidence="7">The sequence shown here is derived from an EMBL/GenBank/DDBJ whole genome shotgun (WGS) entry which is preliminary data.</text>
</comment>
<dbReference type="InterPro" id="IPR025380">
    <property type="entry name" value="DUF4369"/>
</dbReference>
<keyword evidence="2" id="KW-0201">Cytochrome c-type biogenesis</keyword>
<evidence type="ECO:0000256" key="4">
    <source>
        <dbReference type="ARBA" id="ARBA00023284"/>
    </source>
</evidence>
<proteinExistence type="predicted"/>
<dbReference type="PANTHER" id="PTHR42852:SF6">
    <property type="entry name" value="THIOL:DISULFIDE INTERCHANGE PROTEIN DSBE"/>
    <property type="match status" value="1"/>
</dbReference>
<evidence type="ECO:0000259" key="6">
    <source>
        <dbReference type="PROSITE" id="PS51352"/>
    </source>
</evidence>
<dbReference type="Proteomes" id="UP000636110">
    <property type="component" value="Unassembled WGS sequence"/>
</dbReference>
<reference evidence="7 8" key="1">
    <citation type="submission" date="2019-11" db="EMBL/GenBank/DDBJ databases">
        <title>Description of Pedobacter sp. LMG 31462T.</title>
        <authorList>
            <person name="Carlier A."/>
            <person name="Qi S."/>
            <person name="Vandamme P."/>
        </authorList>
    </citation>
    <scope>NUCLEOTIDE SEQUENCE [LARGE SCALE GENOMIC DNA]</scope>
    <source>
        <strain evidence="7 8">LMG 31462</strain>
    </source>
</reference>
<evidence type="ECO:0000313" key="7">
    <source>
        <dbReference type="EMBL" id="MBB2148307.1"/>
    </source>
</evidence>
<dbReference type="PROSITE" id="PS51352">
    <property type="entry name" value="THIOREDOXIN_2"/>
    <property type="match status" value="1"/>
</dbReference>
<feature type="signal peptide" evidence="5">
    <location>
        <begin position="1"/>
        <end position="22"/>
    </location>
</feature>
<keyword evidence="5" id="KW-0732">Signal</keyword>
<keyword evidence="3" id="KW-1015">Disulfide bond</keyword>
<dbReference type="InterPro" id="IPR050553">
    <property type="entry name" value="Thioredoxin_ResA/DsbE_sf"/>
</dbReference>
<dbReference type="InterPro" id="IPR000866">
    <property type="entry name" value="AhpC/TSA"/>
</dbReference>
<comment type="subcellular location">
    <subcellularLocation>
        <location evidence="1">Cell envelope</location>
    </subcellularLocation>
</comment>
<name>A0ABR6ESS4_9SPHI</name>
<keyword evidence="8" id="KW-1185">Reference proteome</keyword>
<dbReference type="CDD" id="cd02966">
    <property type="entry name" value="TlpA_like_family"/>
    <property type="match status" value="1"/>
</dbReference>
<evidence type="ECO:0000256" key="5">
    <source>
        <dbReference type="SAM" id="SignalP"/>
    </source>
</evidence>
<feature type="domain" description="Thioredoxin" evidence="6">
    <location>
        <begin position="236"/>
        <end position="376"/>
    </location>
</feature>
<keyword evidence="4" id="KW-0676">Redox-active center</keyword>
<feature type="chain" id="PRO_5046933931" evidence="5">
    <location>
        <begin position="23"/>
        <end position="376"/>
    </location>
</feature>
<dbReference type="EMBL" id="WNXC01000001">
    <property type="protein sequence ID" value="MBB2148307.1"/>
    <property type="molecule type" value="Genomic_DNA"/>
</dbReference>
<dbReference type="Gene3D" id="3.40.30.10">
    <property type="entry name" value="Glutaredoxin"/>
    <property type="match status" value="1"/>
</dbReference>
<dbReference type="Pfam" id="PF14289">
    <property type="entry name" value="DUF4369"/>
    <property type="match status" value="1"/>
</dbReference>
<evidence type="ECO:0000256" key="2">
    <source>
        <dbReference type="ARBA" id="ARBA00022748"/>
    </source>
</evidence>
<evidence type="ECO:0000256" key="3">
    <source>
        <dbReference type="ARBA" id="ARBA00023157"/>
    </source>
</evidence>
<dbReference type="Pfam" id="PF00578">
    <property type="entry name" value="AhpC-TSA"/>
    <property type="match status" value="1"/>
</dbReference>
<accession>A0ABR6ESS4</accession>
<dbReference type="SUPFAM" id="SSF52833">
    <property type="entry name" value="Thioredoxin-like"/>
    <property type="match status" value="1"/>
</dbReference>
<dbReference type="InterPro" id="IPR036249">
    <property type="entry name" value="Thioredoxin-like_sf"/>
</dbReference>
<evidence type="ECO:0000313" key="8">
    <source>
        <dbReference type="Proteomes" id="UP000636110"/>
    </source>
</evidence>
<evidence type="ECO:0000256" key="1">
    <source>
        <dbReference type="ARBA" id="ARBA00004196"/>
    </source>
</evidence>
<dbReference type="PANTHER" id="PTHR42852">
    <property type="entry name" value="THIOL:DISULFIDE INTERCHANGE PROTEIN DSBE"/>
    <property type="match status" value="1"/>
</dbReference>
<protein>
    <submittedName>
        <fullName evidence="7">Redoxin domain-containing protein</fullName>
    </submittedName>
</protein>